<dbReference type="EMBL" id="PQIB02000011">
    <property type="protein sequence ID" value="RLM85168.1"/>
    <property type="molecule type" value="Genomic_DNA"/>
</dbReference>
<organism evidence="2 3">
    <name type="scientific">Panicum miliaceum</name>
    <name type="common">Proso millet</name>
    <name type="synonym">Broomcorn millet</name>
    <dbReference type="NCBI Taxonomy" id="4540"/>
    <lineage>
        <taxon>Eukaryota</taxon>
        <taxon>Viridiplantae</taxon>
        <taxon>Streptophyta</taxon>
        <taxon>Embryophyta</taxon>
        <taxon>Tracheophyta</taxon>
        <taxon>Spermatophyta</taxon>
        <taxon>Magnoliopsida</taxon>
        <taxon>Liliopsida</taxon>
        <taxon>Poales</taxon>
        <taxon>Poaceae</taxon>
        <taxon>PACMAD clade</taxon>
        <taxon>Panicoideae</taxon>
        <taxon>Panicodae</taxon>
        <taxon>Paniceae</taxon>
        <taxon>Panicinae</taxon>
        <taxon>Panicum</taxon>
        <taxon>Panicum sect. Panicum</taxon>
    </lineage>
</organism>
<name>A0A3L6QNU1_PANMI</name>
<dbReference type="STRING" id="4540.A0A3L6QNU1"/>
<dbReference type="Gene3D" id="1.20.1280.50">
    <property type="match status" value="1"/>
</dbReference>
<dbReference type="Pfam" id="PF00646">
    <property type="entry name" value="F-box"/>
    <property type="match status" value="1"/>
</dbReference>
<dbReference type="CDD" id="cd22162">
    <property type="entry name" value="F-box_AtSKIP3-like"/>
    <property type="match status" value="1"/>
</dbReference>
<gene>
    <name evidence="2" type="ORF">C2845_PM04G21420</name>
</gene>
<dbReference type="SUPFAM" id="SSF81383">
    <property type="entry name" value="F-box domain"/>
    <property type="match status" value="1"/>
</dbReference>
<protein>
    <submittedName>
        <fullName evidence="2">ATPP2-A13</fullName>
    </submittedName>
</protein>
<reference evidence="3" key="1">
    <citation type="journal article" date="2019" name="Nat. Commun.">
        <title>The genome of broomcorn millet.</title>
        <authorList>
            <person name="Zou C."/>
            <person name="Miki D."/>
            <person name="Li D."/>
            <person name="Tang Q."/>
            <person name="Xiao L."/>
            <person name="Rajput S."/>
            <person name="Deng P."/>
            <person name="Jia W."/>
            <person name="Huang R."/>
            <person name="Zhang M."/>
            <person name="Sun Y."/>
            <person name="Hu J."/>
            <person name="Fu X."/>
            <person name="Schnable P.S."/>
            <person name="Li F."/>
            <person name="Zhang H."/>
            <person name="Feng B."/>
            <person name="Zhu X."/>
            <person name="Liu R."/>
            <person name="Schnable J.C."/>
            <person name="Zhu J.-K."/>
            <person name="Zhang H."/>
        </authorList>
    </citation>
    <scope>NUCLEOTIDE SEQUENCE [LARGE SCALE GENOMIC DNA]</scope>
</reference>
<dbReference type="InterPro" id="IPR025886">
    <property type="entry name" value="PP2-like"/>
</dbReference>
<dbReference type="PANTHER" id="PTHR31960:SF20">
    <property type="entry name" value="OS09G0525300 PROTEIN"/>
    <property type="match status" value="1"/>
</dbReference>
<dbReference type="SMART" id="SM00256">
    <property type="entry name" value="FBOX"/>
    <property type="match status" value="1"/>
</dbReference>
<dbReference type="PANTHER" id="PTHR31960">
    <property type="entry name" value="F-BOX PROTEIN PP2-A15"/>
    <property type="match status" value="1"/>
</dbReference>
<comment type="caution">
    <text evidence="2">The sequence shown here is derived from an EMBL/GenBank/DDBJ whole genome shotgun (WGS) entry which is preliminary data.</text>
</comment>
<dbReference type="OrthoDB" id="9970274at2759"/>
<dbReference type="Proteomes" id="UP000275267">
    <property type="component" value="Unassembled WGS sequence"/>
</dbReference>
<dbReference type="InterPro" id="IPR036047">
    <property type="entry name" value="F-box-like_dom_sf"/>
</dbReference>
<dbReference type="AlphaFoldDB" id="A0A3L6QNU1"/>
<proteinExistence type="predicted"/>
<evidence type="ECO:0000313" key="2">
    <source>
        <dbReference type="EMBL" id="RLM85168.1"/>
    </source>
</evidence>
<dbReference type="PROSITE" id="PS50181">
    <property type="entry name" value="FBOX"/>
    <property type="match status" value="1"/>
</dbReference>
<sequence>MGAVASSARGGRRGEGTVLGDLPESCVAEVLLRLDPLEICRMARLSRTFRGAASGDGVWESKLPRNYARLLAVAAAGDGGERQAAAAAALEAESLPKKEVYARLCRRNRFDGGKKEFWLDKGGRGICMSISSMALSITGIDDRRYWNFIPNDESRFHTVAYLSQIWWFEVRGEVEFCFPEGRPFKRLGRRVCSSEHIHGWDIKAVRFQMSTSDGQQAQSKCYLTDPGVWINHHVGDFVVKDSSKPTNIRFAMIQIDCTHTKGGLCVDSVVEFWLDKGGRGVCMSISSMALSITGIDGRRYWNFIPNDESRCLYLLVIKTSFGNFVYACVEFIEANDVFTCPFPLTDSDSDIQTETDESGDKNHCYIKPVPNGPATRVFSCDYGTFRCPVCPGLADRWTRPNEVRDHVVGKANSSALRAKNKKRYSRHRVLARNEG</sequence>
<evidence type="ECO:0000313" key="3">
    <source>
        <dbReference type="Proteomes" id="UP000275267"/>
    </source>
</evidence>
<evidence type="ECO:0000259" key="1">
    <source>
        <dbReference type="PROSITE" id="PS50181"/>
    </source>
</evidence>
<feature type="domain" description="F-box" evidence="1">
    <location>
        <begin position="16"/>
        <end position="62"/>
    </location>
</feature>
<dbReference type="InterPro" id="IPR001810">
    <property type="entry name" value="F-box_dom"/>
</dbReference>
<keyword evidence="3" id="KW-1185">Reference proteome</keyword>
<dbReference type="Pfam" id="PF14299">
    <property type="entry name" value="PP2"/>
    <property type="match status" value="1"/>
</dbReference>
<accession>A0A3L6QNU1</accession>